<accession>A0A3A3YZT8</accession>
<evidence type="ECO:0000313" key="1">
    <source>
        <dbReference type="EMBL" id="RJK96341.1"/>
    </source>
</evidence>
<keyword evidence="1" id="KW-0418">Kinase</keyword>
<dbReference type="Gene3D" id="3.40.50.300">
    <property type="entry name" value="P-loop containing nucleotide triphosphate hydrolases"/>
    <property type="match status" value="1"/>
</dbReference>
<dbReference type="Proteomes" id="UP000265614">
    <property type="component" value="Unassembled WGS sequence"/>
</dbReference>
<dbReference type="EMBL" id="QZEZ01000003">
    <property type="protein sequence ID" value="RJK96341.1"/>
    <property type="molecule type" value="Genomic_DNA"/>
</dbReference>
<name>A0A3A3YZT8_9ACTN</name>
<dbReference type="InterPro" id="IPR027417">
    <property type="entry name" value="P-loop_NTPase"/>
</dbReference>
<comment type="caution">
    <text evidence="1">The sequence shown here is derived from an EMBL/GenBank/DDBJ whole genome shotgun (WGS) entry which is preliminary data.</text>
</comment>
<sequence>MQVRPVTPERLVEELAGRVLAAAAELERAHGPRAWLRVAVDGAPAARPADLADALVDPVRVGGRAALRVSAEDFLRPASLRLERGREDPDAYLEDRLDDRALAREVLDPLDPGGTGRWLPSLWDAQRDRATRAAYAQAPPGAVLLLDGTALLGRWLALDLVVHLALGPGALARRTPPQLRWTLPALERYGAEVLPEEVADVVVRVDDPRRPALVE</sequence>
<organism evidence="1 2">
    <name type="scientific">Vallicoccus soli</name>
    <dbReference type="NCBI Taxonomy" id="2339232"/>
    <lineage>
        <taxon>Bacteria</taxon>
        <taxon>Bacillati</taxon>
        <taxon>Actinomycetota</taxon>
        <taxon>Actinomycetes</taxon>
        <taxon>Motilibacterales</taxon>
        <taxon>Vallicoccaceae</taxon>
        <taxon>Vallicoccus</taxon>
    </lineage>
</organism>
<protein>
    <submittedName>
        <fullName evidence="1">Uridine kinase</fullName>
    </submittedName>
</protein>
<dbReference type="OrthoDB" id="572586at2"/>
<dbReference type="AlphaFoldDB" id="A0A3A3YZT8"/>
<evidence type="ECO:0000313" key="2">
    <source>
        <dbReference type="Proteomes" id="UP000265614"/>
    </source>
</evidence>
<keyword evidence="2" id="KW-1185">Reference proteome</keyword>
<keyword evidence="1" id="KW-0808">Transferase</keyword>
<dbReference type="RefSeq" id="WP_119950072.1">
    <property type="nucleotide sequence ID" value="NZ_QZEZ01000003.1"/>
</dbReference>
<reference evidence="1 2" key="1">
    <citation type="submission" date="2018-09" db="EMBL/GenBank/DDBJ databases">
        <title>YIM 75000 draft genome.</title>
        <authorList>
            <person name="Tang S."/>
            <person name="Feng Y."/>
        </authorList>
    </citation>
    <scope>NUCLEOTIDE SEQUENCE [LARGE SCALE GENOMIC DNA]</scope>
    <source>
        <strain evidence="1 2">YIM 75000</strain>
    </source>
</reference>
<gene>
    <name evidence="1" type="ORF">D5H78_08855</name>
</gene>
<dbReference type="GO" id="GO:0016301">
    <property type="term" value="F:kinase activity"/>
    <property type="evidence" value="ECO:0007669"/>
    <property type="project" value="UniProtKB-KW"/>
</dbReference>
<proteinExistence type="predicted"/>